<dbReference type="Proteomes" id="UP000186168">
    <property type="component" value="Unassembled WGS sequence"/>
</dbReference>
<sequence>ADEYWDLLRQGRTAVRPVPERRFGRPVDHHAGLLPDVLRFDPESFLLSEADVAAMDPQALLLLEEVSGALHHAGYRPAELRGRRIGVYVGGRTTHTPDGEKLDQARNPVAVTGQNYLAANLSQYFDFRGPALVVDTACSSALVAMDMAVQALRAGAVESAVVAGVSLLADDRALRVFGQRGLLNPGAEFHVFDRRASGVVLGEGVGAVVLKPLASARADGDRILAVLQGIAINNDGRTAGPATPNPEAQREVMAEALARSGHHPQDIGWVEANGSGSAITDLIELNAIQAVYRSGSARPVALGSVKPNIGHPLAAEGIAAFIKVVLMLHHKEQVPFRSGQEPLEHFDLDASPLYFPREPRPWPRTGDIAALNCFADGGTNAHLLLAPAPHGHQARRGPVPHPPLDRRVVVRGTPEPPAPRAVLFWDGFRPRARAAAGGGGLYWDAYREDGSGDR</sequence>
<dbReference type="InterPro" id="IPR050091">
    <property type="entry name" value="PKS_NRPS_Biosynth_Enz"/>
</dbReference>
<dbReference type="PANTHER" id="PTHR43775">
    <property type="entry name" value="FATTY ACID SYNTHASE"/>
    <property type="match status" value="1"/>
</dbReference>
<dbReference type="SUPFAM" id="SSF53901">
    <property type="entry name" value="Thiolase-like"/>
    <property type="match status" value="1"/>
</dbReference>
<keyword evidence="1" id="KW-0596">Phosphopantetheine</keyword>
<dbReference type="InterPro" id="IPR016039">
    <property type="entry name" value="Thiolase-like"/>
</dbReference>
<dbReference type="EMBL" id="ASQP01000399">
    <property type="protein sequence ID" value="OMI35412.1"/>
    <property type="molecule type" value="Genomic_DNA"/>
</dbReference>
<dbReference type="CDD" id="cd00833">
    <property type="entry name" value="PKS"/>
    <property type="match status" value="1"/>
</dbReference>
<dbReference type="GO" id="GO:0004312">
    <property type="term" value="F:fatty acid synthase activity"/>
    <property type="evidence" value="ECO:0007669"/>
    <property type="project" value="TreeGrafter"/>
</dbReference>
<dbReference type="Pfam" id="PF02801">
    <property type="entry name" value="Ketoacyl-synt_C"/>
    <property type="match status" value="1"/>
</dbReference>
<name>A0A1R1SB02_9ACTN</name>
<evidence type="ECO:0000259" key="5">
    <source>
        <dbReference type="PROSITE" id="PS52004"/>
    </source>
</evidence>
<evidence type="ECO:0000256" key="2">
    <source>
        <dbReference type="ARBA" id="ARBA00022553"/>
    </source>
</evidence>
<accession>A0A1R1SB02</accession>
<dbReference type="PROSITE" id="PS00606">
    <property type="entry name" value="KS3_1"/>
    <property type="match status" value="1"/>
</dbReference>
<dbReference type="InterPro" id="IPR020841">
    <property type="entry name" value="PKS_Beta-ketoAc_synthase_dom"/>
</dbReference>
<dbReference type="PANTHER" id="PTHR43775:SF37">
    <property type="entry name" value="SI:DKEY-61P9.11"/>
    <property type="match status" value="1"/>
</dbReference>
<dbReference type="InterPro" id="IPR014031">
    <property type="entry name" value="Ketoacyl_synth_C"/>
</dbReference>
<dbReference type="GO" id="GO:0004315">
    <property type="term" value="F:3-oxoacyl-[acyl-carrier-protein] synthase activity"/>
    <property type="evidence" value="ECO:0007669"/>
    <property type="project" value="InterPro"/>
</dbReference>
<dbReference type="AlphaFoldDB" id="A0A1R1SB02"/>
<evidence type="ECO:0000313" key="7">
    <source>
        <dbReference type="Proteomes" id="UP000186168"/>
    </source>
</evidence>
<proteinExistence type="predicted"/>
<feature type="non-terminal residue" evidence="6">
    <location>
        <position position="1"/>
    </location>
</feature>
<keyword evidence="7" id="KW-1185">Reference proteome</keyword>
<dbReference type="SMART" id="SM00825">
    <property type="entry name" value="PKS_KS"/>
    <property type="match status" value="1"/>
</dbReference>
<evidence type="ECO:0000313" key="6">
    <source>
        <dbReference type="EMBL" id="OMI35412.1"/>
    </source>
</evidence>
<keyword evidence="3" id="KW-0808">Transferase</keyword>
<evidence type="ECO:0000256" key="3">
    <source>
        <dbReference type="ARBA" id="ARBA00022679"/>
    </source>
</evidence>
<comment type="caution">
    <text evidence="6">The sequence shown here is derived from an EMBL/GenBank/DDBJ whole genome shotgun (WGS) entry which is preliminary data.</text>
</comment>
<dbReference type="Pfam" id="PF00109">
    <property type="entry name" value="ketoacyl-synt"/>
    <property type="match status" value="1"/>
</dbReference>
<dbReference type="InterPro" id="IPR014030">
    <property type="entry name" value="Ketoacyl_synth_N"/>
</dbReference>
<dbReference type="InterPro" id="IPR018201">
    <property type="entry name" value="Ketoacyl_synth_AS"/>
</dbReference>
<evidence type="ECO:0000256" key="4">
    <source>
        <dbReference type="ARBA" id="ARBA00023315"/>
    </source>
</evidence>
<reference evidence="6 7" key="1">
    <citation type="submission" date="2013-05" db="EMBL/GenBank/DDBJ databases">
        <title>Genome sequence of Streptomyces sparsogenes DSM 40356.</title>
        <authorList>
            <person name="Coyne S."/>
            <person name="Seebeck F.P."/>
        </authorList>
    </citation>
    <scope>NUCLEOTIDE SEQUENCE [LARGE SCALE GENOMIC DNA]</scope>
    <source>
        <strain evidence="6 7">DSM 40356</strain>
    </source>
</reference>
<feature type="domain" description="Ketosynthase family 3 (KS3)" evidence="5">
    <location>
        <begin position="1"/>
        <end position="387"/>
    </location>
</feature>
<protein>
    <submittedName>
        <fullName evidence="6">Putative mixed polyketide synthase/non-ribosomal peptide synthetase</fullName>
    </submittedName>
</protein>
<gene>
    <name evidence="6" type="ORF">SPAR_32131</name>
</gene>
<dbReference type="RefSeq" id="WP_143615503.1">
    <property type="nucleotide sequence ID" value="NZ_ASQP01000399.1"/>
</dbReference>
<organism evidence="6 7">
    <name type="scientific">Streptomyces sparsogenes DSM 40356</name>
    <dbReference type="NCBI Taxonomy" id="1331668"/>
    <lineage>
        <taxon>Bacteria</taxon>
        <taxon>Bacillati</taxon>
        <taxon>Actinomycetota</taxon>
        <taxon>Actinomycetes</taxon>
        <taxon>Kitasatosporales</taxon>
        <taxon>Streptomycetaceae</taxon>
        <taxon>Streptomyces</taxon>
    </lineage>
</organism>
<dbReference type="PROSITE" id="PS52004">
    <property type="entry name" value="KS3_2"/>
    <property type="match status" value="1"/>
</dbReference>
<evidence type="ECO:0000256" key="1">
    <source>
        <dbReference type="ARBA" id="ARBA00022450"/>
    </source>
</evidence>
<dbReference type="Gene3D" id="3.40.47.10">
    <property type="match status" value="1"/>
</dbReference>
<dbReference type="GO" id="GO:0006633">
    <property type="term" value="P:fatty acid biosynthetic process"/>
    <property type="evidence" value="ECO:0007669"/>
    <property type="project" value="InterPro"/>
</dbReference>
<keyword evidence="4" id="KW-0012">Acyltransferase</keyword>
<keyword evidence="2" id="KW-0597">Phosphoprotein</keyword>